<dbReference type="Proteomes" id="UP000182829">
    <property type="component" value="Unassembled WGS sequence"/>
</dbReference>
<gene>
    <name evidence="1" type="ORF">SAMN05443661_102202</name>
</gene>
<organism evidence="1 2">
    <name type="scientific">Natronobacterium gregoryi</name>
    <dbReference type="NCBI Taxonomy" id="44930"/>
    <lineage>
        <taxon>Archaea</taxon>
        <taxon>Methanobacteriati</taxon>
        <taxon>Methanobacteriota</taxon>
        <taxon>Stenosarchaea group</taxon>
        <taxon>Halobacteria</taxon>
        <taxon>Halobacteriales</taxon>
        <taxon>Natrialbaceae</taxon>
        <taxon>Natronobacterium</taxon>
    </lineage>
</organism>
<sequence>MSTTTTTQKTVVEAQNYELETVAGGTLVFEPVTEYRETLGRATQIGRRLVGVVGVNDWDAIRSELARRGHGAGLVHQLEEFDGMEVRR</sequence>
<proteinExistence type="predicted"/>
<accession>A0A1I3JPL0</accession>
<dbReference type="RefSeq" id="WP_015233496.1">
    <property type="nucleotide sequence ID" value="NZ_FORO01000002.1"/>
</dbReference>
<reference evidence="1 2" key="1">
    <citation type="submission" date="2016-10" db="EMBL/GenBank/DDBJ databases">
        <authorList>
            <person name="de Groot N.N."/>
        </authorList>
    </citation>
    <scope>NUCLEOTIDE SEQUENCE [LARGE SCALE GENOMIC DNA]</scope>
    <source>
        <strain evidence="1 2">SP2</strain>
    </source>
</reference>
<dbReference type="GeneID" id="14209042"/>
<dbReference type="OrthoDB" id="202564at2157"/>
<name>A0A1I3JPL0_9EURY</name>
<evidence type="ECO:0000313" key="2">
    <source>
        <dbReference type="Proteomes" id="UP000182829"/>
    </source>
</evidence>
<protein>
    <submittedName>
        <fullName evidence="1">Uncharacterized protein</fullName>
    </submittedName>
</protein>
<dbReference type="AlphaFoldDB" id="A0A1I3JPL0"/>
<dbReference type="EMBL" id="FORO01000002">
    <property type="protein sequence ID" value="SFI62096.1"/>
    <property type="molecule type" value="Genomic_DNA"/>
</dbReference>
<evidence type="ECO:0000313" key="1">
    <source>
        <dbReference type="EMBL" id="SFI62096.1"/>
    </source>
</evidence>